<comment type="caution">
    <text evidence="2">The sequence shown here is derived from an EMBL/GenBank/DDBJ whole genome shotgun (WGS) entry which is preliminary data.</text>
</comment>
<accession>A0ABR4QIW4</accession>
<sequence>MAKVLESPRLQRNSRLRHMHDRRAQARSSRHRIYLALMANVRIAHFADFHVKRFSIFGFIRISFPAARIAME</sequence>
<gene>
    <name evidence="2" type="ORF">TcWFU_010433</name>
</gene>
<dbReference type="Proteomes" id="UP001651158">
    <property type="component" value="Unassembled WGS sequence"/>
</dbReference>
<evidence type="ECO:0000256" key="1">
    <source>
        <dbReference type="SAM" id="MobiDB-lite"/>
    </source>
</evidence>
<name>A0ABR4QIW4_9CEST</name>
<evidence type="ECO:0000313" key="3">
    <source>
        <dbReference type="Proteomes" id="UP001651158"/>
    </source>
</evidence>
<proteinExistence type="predicted"/>
<reference evidence="2 3" key="1">
    <citation type="journal article" date="2022" name="Front. Cell. Infect. Microbiol.">
        <title>The Genomes of Two Strains of Taenia crassiceps the Animal Model for the Study of Human Cysticercosis.</title>
        <authorList>
            <person name="Bobes R.J."/>
            <person name="Estrada K."/>
            <person name="Rios-Valencia D.G."/>
            <person name="Calderon-Gallegos A."/>
            <person name="de la Torre P."/>
            <person name="Carrero J.C."/>
            <person name="Sanchez-Flores A."/>
            <person name="Laclette J.P."/>
        </authorList>
    </citation>
    <scope>NUCLEOTIDE SEQUENCE [LARGE SCALE GENOMIC DNA]</scope>
    <source>
        <strain evidence="2">WFUcys</strain>
    </source>
</reference>
<protein>
    <submittedName>
        <fullName evidence="2">Uncharacterized protein</fullName>
    </submittedName>
</protein>
<feature type="compositionally biased region" description="Basic residues" evidence="1">
    <location>
        <begin position="12"/>
        <end position="21"/>
    </location>
</feature>
<feature type="region of interest" description="Disordered" evidence="1">
    <location>
        <begin position="1"/>
        <end position="25"/>
    </location>
</feature>
<keyword evidence="3" id="KW-1185">Reference proteome</keyword>
<dbReference type="EMBL" id="JAKROA010000003">
    <property type="protein sequence ID" value="KAL5109609.1"/>
    <property type="molecule type" value="Genomic_DNA"/>
</dbReference>
<organism evidence="2 3">
    <name type="scientific">Taenia crassiceps</name>
    <dbReference type="NCBI Taxonomy" id="6207"/>
    <lineage>
        <taxon>Eukaryota</taxon>
        <taxon>Metazoa</taxon>
        <taxon>Spiralia</taxon>
        <taxon>Lophotrochozoa</taxon>
        <taxon>Platyhelminthes</taxon>
        <taxon>Cestoda</taxon>
        <taxon>Eucestoda</taxon>
        <taxon>Cyclophyllidea</taxon>
        <taxon>Taeniidae</taxon>
        <taxon>Taenia</taxon>
    </lineage>
</organism>
<evidence type="ECO:0000313" key="2">
    <source>
        <dbReference type="EMBL" id="KAL5109609.1"/>
    </source>
</evidence>